<evidence type="ECO:0000313" key="6">
    <source>
        <dbReference type="EMBL" id="CAB1368332.1"/>
    </source>
</evidence>
<keyword evidence="3" id="KW-0560">Oxidoreductase</keyword>
<gene>
    <name evidence="6" type="ORF">DENOEST_1167</name>
</gene>
<protein>
    <recommendedName>
        <fullName evidence="5">Luciferase-like domain-containing protein</fullName>
    </recommendedName>
</protein>
<dbReference type="SUPFAM" id="SSF51679">
    <property type="entry name" value="Bacterial luciferase-like"/>
    <property type="match status" value="1"/>
</dbReference>
<dbReference type="Pfam" id="PF00296">
    <property type="entry name" value="Bac_luciferase"/>
    <property type="match status" value="1"/>
</dbReference>
<dbReference type="KEGG" id="doe:DENOEST_1167"/>
<evidence type="ECO:0000256" key="1">
    <source>
        <dbReference type="ARBA" id="ARBA00022630"/>
    </source>
</evidence>
<keyword evidence="2" id="KW-0288">FMN</keyword>
<dbReference type="Proteomes" id="UP000515733">
    <property type="component" value="Chromosome"/>
</dbReference>
<evidence type="ECO:0000256" key="4">
    <source>
        <dbReference type="ARBA" id="ARBA00023033"/>
    </source>
</evidence>
<dbReference type="InterPro" id="IPR050172">
    <property type="entry name" value="SsuD_RutA_monooxygenase"/>
</dbReference>
<evidence type="ECO:0000256" key="2">
    <source>
        <dbReference type="ARBA" id="ARBA00022643"/>
    </source>
</evidence>
<dbReference type="OrthoDB" id="7239898at2"/>
<dbReference type="RefSeq" id="WP_145772120.1">
    <property type="nucleotide sequence ID" value="NZ_LR778301.1"/>
</dbReference>
<dbReference type="PANTHER" id="PTHR42847">
    <property type="entry name" value="ALKANESULFONATE MONOOXYGENASE"/>
    <property type="match status" value="1"/>
</dbReference>
<dbReference type="InterPro" id="IPR019921">
    <property type="entry name" value="Lucif-like_OxRdtase_Rv2161c"/>
</dbReference>
<organism evidence="6 7">
    <name type="scientific">Denitratisoma oestradiolicum</name>
    <dbReference type="NCBI Taxonomy" id="311182"/>
    <lineage>
        <taxon>Bacteria</taxon>
        <taxon>Pseudomonadati</taxon>
        <taxon>Pseudomonadota</taxon>
        <taxon>Betaproteobacteria</taxon>
        <taxon>Nitrosomonadales</taxon>
        <taxon>Sterolibacteriaceae</taxon>
        <taxon>Denitratisoma</taxon>
    </lineage>
</organism>
<evidence type="ECO:0000256" key="3">
    <source>
        <dbReference type="ARBA" id="ARBA00023002"/>
    </source>
</evidence>
<dbReference type="Gene3D" id="3.20.20.30">
    <property type="entry name" value="Luciferase-like domain"/>
    <property type="match status" value="1"/>
</dbReference>
<dbReference type="InterPro" id="IPR011251">
    <property type="entry name" value="Luciferase-like_dom"/>
</dbReference>
<keyword evidence="1" id="KW-0285">Flavoprotein</keyword>
<feature type="domain" description="Luciferase-like" evidence="5">
    <location>
        <begin position="15"/>
        <end position="235"/>
    </location>
</feature>
<dbReference type="GO" id="GO:0046306">
    <property type="term" value="P:alkanesulfonate catabolic process"/>
    <property type="evidence" value="ECO:0007669"/>
    <property type="project" value="TreeGrafter"/>
</dbReference>
<dbReference type="AlphaFoldDB" id="A0A6S6XZK4"/>
<name>A0A6S6XZK4_9PROT</name>
<accession>A0A6S6XZK4</accession>
<sequence>MKFWQSIFQVESDQMFDVVRLSESVGMHGVLISDHLLHPEKQDSTYLYSEDGKPPTFSAETHWPDSWSLAAALAAVTSKLYFCTNVFILPLRHPIEVAKATGSVSFYSGGRLMIGAGAGWMKEEFDMLGVDWATRGKRYDECIEVIRKLQSGGKGEYAEHHGEFFDFPRIVLEPKPATPVPILIGGASGPALRRAARLGDGWISPPVTVNGGIEKMKAINKMRADYGMQNRPFDSIIAVWGEELTTDGIKQLEDAGATGIVSFPWLFTYGRPTSLDEKRAYLEKYAETVMAKFQ</sequence>
<dbReference type="EMBL" id="LR778301">
    <property type="protein sequence ID" value="CAB1368332.1"/>
    <property type="molecule type" value="Genomic_DNA"/>
</dbReference>
<dbReference type="PANTHER" id="PTHR42847:SF4">
    <property type="entry name" value="ALKANESULFONATE MONOOXYGENASE-RELATED"/>
    <property type="match status" value="1"/>
</dbReference>
<proteinExistence type="predicted"/>
<dbReference type="GO" id="GO:0008726">
    <property type="term" value="F:alkanesulfonate monooxygenase activity"/>
    <property type="evidence" value="ECO:0007669"/>
    <property type="project" value="TreeGrafter"/>
</dbReference>
<dbReference type="InterPro" id="IPR036661">
    <property type="entry name" value="Luciferase-like_sf"/>
</dbReference>
<reference evidence="6 7" key="1">
    <citation type="submission" date="2020-03" db="EMBL/GenBank/DDBJ databases">
        <authorList>
            <consortium name="Genoscope - CEA"/>
            <person name="William W."/>
        </authorList>
    </citation>
    <scope>NUCLEOTIDE SEQUENCE [LARGE SCALE GENOMIC DNA]</scope>
    <source>
        <strain evidence="7">DSM 16959</strain>
    </source>
</reference>
<keyword evidence="4" id="KW-0503">Monooxygenase</keyword>
<evidence type="ECO:0000313" key="7">
    <source>
        <dbReference type="Proteomes" id="UP000515733"/>
    </source>
</evidence>
<keyword evidence="7" id="KW-1185">Reference proteome</keyword>
<evidence type="ECO:0000259" key="5">
    <source>
        <dbReference type="Pfam" id="PF00296"/>
    </source>
</evidence>
<dbReference type="NCBIfam" id="TIGR03619">
    <property type="entry name" value="F420_Rv2161c"/>
    <property type="match status" value="1"/>
</dbReference>